<dbReference type="EMBL" id="CM055730">
    <property type="protein sequence ID" value="KAJ8013786.1"/>
    <property type="molecule type" value="Genomic_DNA"/>
</dbReference>
<reference evidence="1" key="1">
    <citation type="submission" date="2021-05" db="EMBL/GenBank/DDBJ databases">
        <authorList>
            <person name="Pan Q."/>
            <person name="Jouanno E."/>
            <person name="Zahm M."/>
            <person name="Klopp C."/>
            <person name="Cabau C."/>
            <person name="Louis A."/>
            <person name="Berthelot C."/>
            <person name="Parey E."/>
            <person name="Roest Crollius H."/>
            <person name="Montfort J."/>
            <person name="Robinson-Rechavi M."/>
            <person name="Bouchez O."/>
            <person name="Lampietro C."/>
            <person name="Lopez Roques C."/>
            <person name="Donnadieu C."/>
            <person name="Postlethwait J."/>
            <person name="Bobe J."/>
            <person name="Dillon D."/>
            <person name="Chandos A."/>
            <person name="von Hippel F."/>
            <person name="Guiguen Y."/>
        </authorList>
    </citation>
    <scope>NUCLEOTIDE SEQUENCE</scope>
    <source>
        <strain evidence="1">YG-Jan2019</strain>
    </source>
</reference>
<organism evidence="1 2">
    <name type="scientific">Dallia pectoralis</name>
    <name type="common">Alaska blackfish</name>
    <dbReference type="NCBI Taxonomy" id="75939"/>
    <lineage>
        <taxon>Eukaryota</taxon>
        <taxon>Metazoa</taxon>
        <taxon>Chordata</taxon>
        <taxon>Craniata</taxon>
        <taxon>Vertebrata</taxon>
        <taxon>Euteleostomi</taxon>
        <taxon>Actinopterygii</taxon>
        <taxon>Neopterygii</taxon>
        <taxon>Teleostei</taxon>
        <taxon>Protacanthopterygii</taxon>
        <taxon>Esociformes</taxon>
        <taxon>Umbridae</taxon>
        <taxon>Dallia</taxon>
    </lineage>
</organism>
<dbReference type="Proteomes" id="UP001157502">
    <property type="component" value="Chromosome 3"/>
</dbReference>
<comment type="caution">
    <text evidence="1">The sequence shown here is derived from an EMBL/GenBank/DDBJ whole genome shotgun (WGS) entry which is preliminary data.</text>
</comment>
<name>A0ACC2HCY2_DALPE</name>
<proteinExistence type="predicted"/>
<protein>
    <submittedName>
        <fullName evidence="1">Uncharacterized protein</fullName>
    </submittedName>
</protein>
<evidence type="ECO:0000313" key="1">
    <source>
        <dbReference type="EMBL" id="KAJ8013786.1"/>
    </source>
</evidence>
<keyword evidence="2" id="KW-1185">Reference proteome</keyword>
<accession>A0ACC2HCY2</accession>
<gene>
    <name evidence="1" type="ORF">DPEC_G00033400</name>
</gene>
<sequence length="72" mass="8172">MRVRENSSTGEPDRGARACSRWFSLTDGRVPDRIRQGENGKGNLSVFSKKTTYIVETNRANKYRIYGVTSTE</sequence>
<evidence type="ECO:0000313" key="2">
    <source>
        <dbReference type="Proteomes" id="UP001157502"/>
    </source>
</evidence>